<dbReference type="PANTHER" id="PTHR13243:SF1">
    <property type="entry name" value="NUCLEOLAR PROTEIN 16"/>
    <property type="match status" value="1"/>
</dbReference>
<organism evidence="6">
    <name type="scientific">Phallusia mammillata</name>
    <dbReference type="NCBI Taxonomy" id="59560"/>
    <lineage>
        <taxon>Eukaryota</taxon>
        <taxon>Metazoa</taxon>
        <taxon>Chordata</taxon>
        <taxon>Tunicata</taxon>
        <taxon>Ascidiacea</taxon>
        <taxon>Phlebobranchia</taxon>
        <taxon>Ascidiidae</taxon>
        <taxon>Phallusia</taxon>
    </lineage>
</organism>
<comment type="subcellular location">
    <subcellularLocation>
        <location evidence="1">Nucleus</location>
        <location evidence="1">Nucleolus</location>
    </subcellularLocation>
</comment>
<gene>
    <name evidence="6" type="primary">Nop16</name>
</gene>
<evidence type="ECO:0000256" key="1">
    <source>
        <dbReference type="ARBA" id="ARBA00004604"/>
    </source>
</evidence>
<reference evidence="6" key="1">
    <citation type="submission" date="2020-04" db="EMBL/GenBank/DDBJ databases">
        <authorList>
            <person name="Neveu A P."/>
        </authorList>
    </citation>
    <scope>NUCLEOTIDE SEQUENCE</scope>
    <source>
        <tissue evidence="6">Whole embryo</tissue>
    </source>
</reference>
<accession>A0A6F9DN50</accession>
<protein>
    <recommendedName>
        <fullName evidence="3">Nucleolar protein 16</fullName>
    </recommendedName>
</protein>
<name>A0A6F9DN50_9ASCI</name>
<dbReference type="EMBL" id="LR788541">
    <property type="protein sequence ID" value="CAB3264403.1"/>
    <property type="molecule type" value="mRNA"/>
</dbReference>
<dbReference type="PANTHER" id="PTHR13243">
    <property type="entry name" value="HSPC111 PROTEIN-RELATED"/>
    <property type="match status" value="1"/>
</dbReference>
<feature type="compositionally biased region" description="Basic residues" evidence="5">
    <location>
        <begin position="20"/>
        <end position="30"/>
    </location>
</feature>
<proteinExistence type="evidence at transcript level"/>
<feature type="compositionally biased region" description="Basic residues" evidence="5">
    <location>
        <begin position="1"/>
        <end position="12"/>
    </location>
</feature>
<evidence type="ECO:0000256" key="4">
    <source>
        <dbReference type="ARBA" id="ARBA00023242"/>
    </source>
</evidence>
<evidence type="ECO:0000313" key="6">
    <source>
        <dbReference type="EMBL" id="CAB3264403.1"/>
    </source>
</evidence>
<dbReference type="InterPro" id="IPR019002">
    <property type="entry name" value="Ribosome_biogenesis_Nop16"/>
</dbReference>
<evidence type="ECO:0000256" key="5">
    <source>
        <dbReference type="SAM" id="MobiDB-lite"/>
    </source>
</evidence>
<evidence type="ECO:0000256" key="2">
    <source>
        <dbReference type="ARBA" id="ARBA00008479"/>
    </source>
</evidence>
<sequence length="182" mass="21603">MPSARKHRRKKMQQIPRDRKQLRRKEKKQKSTNIACKEIRNSWDASKTLQQNMKEMGLAFNANKALPIPRKLPLPKIIQNCDLETKSAVKKPEVLKAMEMEVELGEKEKQLRLPSDDVQFCTYMLDKYKENYKGMCRDRKNVFQLTPKQIRDKIRTFKRCKGQYKLYLDSKQAAHTDVEMKT</sequence>
<comment type="similarity">
    <text evidence="2">Belongs to the NOP16 family.</text>
</comment>
<dbReference type="GO" id="GO:0005730">
    <property type="term" value="C:nucleolus"/>
    <property type="evidence" value="ECO:0007669"/>
    <property type="project" value="UniProtKB-SubCell"/>
</dbReference>
<evidence type="ECO:0000256" key="3">
    <source>
        <dbReference type="ARBA" id="ARBA00015522"/>
    </source>
</evidence>
<dbReference type="GO" id="GO:0042273">
    <property type="term" value="P:ribosomal large subunit biogenesis"/>
    <property type="evidence" value="ECO:0007669"/>
    <property type="project" value="TreeGrafter"/>
</dbReference>
<dbReference type="Pfam" id="PF09420">
    <property type="entry name" value="Nop16"/>
    <property type="match status" value="2"/>
</dbReference>
<keyword evidence="4" id="KW-0539">Nucleus</keyword>
<dbReference type="AlphaFoldDB" id="A0A6F9DN50"/>
<feature type="region of interest" description="Disordered" evidence="5">
    <location>
        <begin position="1"/>
        <end position="32"/>
    </location>
</feature>